<comment type="caution">
    <text evidence="1">The sequence shown here is derived from an EMBL/GenBank/DDBJ whole genome shotgun (WGS) entry which is preliminary data.</text>
</comment>
<protein>
    <submittedName>
        <fullName evidence="1">Uncharacterized protein</fullName>
    </submittedName>
</protein>
<dbReference type="Proteomes" id="UP001157502">
    <property type="component" value="Chromosome 11"/>
</dbReference>
<gene>
    <name evidence="1" type="ORF">DPEC_G00146610</name>
</gene>
<sequence>MQRGTPRQQAAADEFSHMTDVQYRDASSRYQTEMAFKTIDECRSSQPDTQEDWWADREIDIESAPDLDIAPAGGWDMTRPMAPDAYRQFREARGGAVGPAVSRAPRAPHTGRMCHPPAGMHAQKVVSSRPLGGMYPILIEGTKVKYVPWGNRDLDGLVGKLPHLRDGASRWISVLESETMGQMLAVGDIKVLLTKSLTREEMEEALTAGGMAVGSQLYDGQEFNQYRNPLWRVLRTKYVTKMSKGDMITRAPTLTEHFETWLREQIQHWRDVANESVTIDPGTMQTQLFRGAVVDALPDGVQSKLTNVPGLDMMHHGQWAETLKHFFKAHQDAEKALDKQGTEVSRKLAQANLDQLKKLKGIGVVKSSPDDSVGAQSHGPAQKCSDTPNSAPAGDDLAYELDWPLGEKVPFIADGIVVSKVGAAVRIKDVPGFQVKSSKPHVTLFLFSEHRAKDMGEVVEKSWRQEWIREGDHWTNADDSMQLYDFTDSFVGVRQKHILVQEDISKTEFMDSLPDKLWAKDDYDIGHMTGCEAVLIELKPGSKVAYRGQYKLKQSAIDGIDLVIKGMK</sequence>
<keyword evidence="2" id="KW-1185">Reference proteome</keyword>
<reference evidence="1" key="1">
    <citation type="submission" date="2021-05" db="EMBL/GenBank/DDBJ databases">
        <authorList>
            <person name="Pan Q."/>
            <person name="Jouanno E."/>
            <person name="Zahm M."/>
            <person name="Klopp C."/>
            <person name="Cabau C."/>
            <person name="Louis A."/>
            <person name="Berthelot C."/>
            <person name="Parey E."/>
            <person name="Roest Crollius H."/>
            <person name="Montfort J."/>
            <person name="Robinson-Rechavi M."/>
            <person name="Bouchez O."/>
            <person name="Lampietro C."/>
            <person name="Lopez Roques C."/>
            <person name="Donnadieu C."/>
            <person name="Postlethwait J."/>
            <person name="Bobe J."/>
            <person name="Dillon D."/>
            <person name="Chandos A."/>
            <person name="von Hippel F."/>
            <person name="Guiguen Y."/>
        </authorList>
    </citation>
    <scope>NUCLEOTIDE SEQUENCE</scope>
    <source>
        <strain evidence="1">YG-Jan2019</strain>
    </source>
</reference>
<evidence type="ECO:0000313" key="1">
    <source>
        <dbReference type="EMBL" id="KAJ8005434.1"/>
    </source>
</evidence>
<organism evidence="1 2">
    <name type="scientific">Dallia pectoralis</name>
    <name type="common">Alaska blackfish</name>
    <dbReference type="NCBI Taxonomy" id="75939"/>
    <lineage>
        <taxon>Eukaryota</taxon>
        <taxon>Metazoa</taxon>
        <taxon>Chordata</taxon>
        <taxon>Craniata</taxon>
        <taxon>Vertebrata</taxon>
        <taxon>Euteleostomi</taxon>
        <taxon>Actinopterygii</taxon>
        <taxon>Neopterygii</taxon>
        <taxon>Teleostei</taxon>
        <taxon>Protacanthopterygii</taxon>
        <taxon>Esociformes</taxon>
        <taxon>Umbridae</taxon>
        <taxon>Dallia</taxon>
    </lineage>
</organism>
<dbReference type="EMBL" id="CM055738">
    <property type="protein sequence ID" value="KAJ8005434.1"/>
    <property type="molecule type" value="Genomic_DNA"/>
</dbReference>
<name>A0ACC2GP17_DALPE</name>
<accession>A0ACC2GP17</accession>
<proteinExistence type="predicted"/>
<evidence type="ECO:0000313" key="2">
    <source>
        <dbReference type="Proteomes" id="UP001157502"/>
    </source>
</evidence>